<accession>A0A9N9KD91</accession>
<dbReference type="EMBL" id="CAJVPY010061364">
    <property type="protein sequence ID" value="CAG8821910.1"/>
    <property type="molecule type" value="Genomic_DNA"/>
</dbReference>
<feature type="region of interest" description="Disordered" evidence="1">
    <location>
        <begin position="1"/>
        <end position="29"/>
    </location>
</feature>
<sequence length="122" mass="14558">EVEETLNKVLPSKKGKKKEDELPKDQPQKMDLNWRLEQINKTYSYTQGLTEEKIEEYLESIQKVTKIKDTDKPAETRREYLYEKHREDIKDLQEEYNRDIHGILDITAKEFNDMGLIEQQAA</sequence>
<proteinExistence type="predicted"/>
<evidence type="ECO:0000313" key="3">
    <source>
        <dbReference type="Proteomes" id="UP000789405"/>
    </source>
</evidence>
<dbReference type="Proteomes" id="UP000789405">
    <property type="component" value="Unassembled WGS sequence"/>
</dbReference>
<feature type="non-terminal residue" evidence="2">
    <location>
        <position position="122"/>
    </location>
</feature>
<keyword evidence="3" id="KW-1185">Reference proteome</keyword>
<protein>
    <submittedName>
        <fullName evidence="2">6701_t:CDS:1</fullName>
    </submittedName>
</protein>
<evidence type="ECO:0000256" key="1">
    <source>
        <dbReference type="SAM" id="MobiDB-lite"/>
    </source>
</evidence>
<name>A0A9N9KD91_9GLOM</name>
<organism evidence="2 3">
    <name type="scientific">Dentiscutata erythropus</name>
    <dbReference type="NCBI Taxonomy" id="1348616"/>
    <lineage>
        <taxon>Eukaryota</taxon>
        <taxon>Fungi</taxon>
        <taxon>Fungi incertae sedis</taxon>
        <taxon>Mucoromycota</taxon>
        <taxon>Glomeromycotina</taxon>
        <taxon>Glomeromycetes</taxon>
        <taxon>Diversisporales</taxon>
        <taxon>Gigasporaceae</taxon>
        <taxon>Dentiscutata</taxon>
    </lineage>
</organism>
<feature type="non-terminal residue" evidence="2">
    <location>
        <position position="1"/>
    </location>
</feature>
<comment type="caution">
    <text evidence="2">The sequence shown here is derived from an EMBL/GenBank/DDBJ whole genome shotgun (WGS) entry which is preliminary data.</text>
</comment>
<gene>
    <name evidence="2" type="ORF">DERYTH_LOCUS27212</name>
</gene>
<evidence type="ECO:0000313" key="2">
    <source>
        <dbReference type="EMBL" id="CAG8821910.1"/>
    </source>
</evidence>
<feature type="compositionally biased region" description="Basic and acidic residues" evidence="1">
    <location>
        <begin position="17"/>
        <end position="29"/>
    </location>
</feature>
<reference evidence="2" key="1">
    <citation type="submission" date="2021-06" db="EMBL/GenBank/DDBJ databases">
        <authorList>
            <person name="Kallberg Y."/>
            <person name="Tangrot J."/>
            <person name="Rosling A."/>
        </authorList>
    </citation>
    <scope>NUCLEOTIDE SEQUENCE</scope>
    <source>
        <strain evidence="2">MA453B</strain>
    </source>
</reference>
<dbReference type="AlphaFoldDB" id="A0A9N9KD91"/>